<dbReference type="EMBL" id="CACTIH010007483">
    <property type="protein sequence ID" value="CAA3014384.1"/>
    <property type="molecule type" value="Genomic_DNA"/>
</dbReference>
<dbReference type="SUPFAM" id="SSF55961">
    <property type="entry name" value="Bet v1-like"/>
    <property type="match status" value="1"/>
</dbReference>
<sequence>MLLHPPHNTTINRSVSCVSSSHLPSNFLVPSLQRKMGLKGKLTSQMETKVGGDVFHELFRYKPQQLPNISPTNIQGCDLHEGEWGNVGSIYFWRYTHDGKQEVAKAVIESIDEEKRSLTFKVVEGDLMKLYRAFKGGFHVETHGGIDLVTWNLEYEKLNDDVEEPLSLLSFCIKLAKDVEAHHLKAT</sequence>
<dbReference type="Gramene" id="OE9A115666T1">
    <property type="protein sequence ID" value="OE9A115666C1"/>
    <property type="gene ID" value="OE9A115666"/>
</dbReference>
<dbReference type="Pfam" id="PF00407">
    <property type="entry name" value="Bet_v_1"/>
    <property type="match status" value="1"/>
</dbReference>
<dbReference type="AlphaFoldDB" id="A0A8S0U6C0"/>
<gene>
    <name evidence="2" type="ORF">OLEA9_A115666</name>
</gene>
<feature type="domain" description="Bet v I/Major latex protein" evidence="1">
    <location>
        <begin position="37"/>
        <end position="186"/>
    </location>
</feature>
<dbReference type="PANTHER" id="PTHR31907">
    <property type="entry name" value="MLP-LIKE PROTEIN 423"/>
    <property type="match status" value="1"/>
</dbReference>
<reference evidence="2 3" key="1">
    <citation type="submission" date="2019-12" db="EMBL/GenBank/DDBJ databases">
        <authorList>
            <person name="Alioto T."/>
            <person name="Alioto T."/>
            <person name="Gomez Garrido J."/>
        </authorList>
    </citation>
    <scope>NUCLEOTIDE SEQUENCE [LARGE SCALE GENOMIC DNA]</scope>
</reference>
<organism evidence="2 3">
    <name type="scientific">Olea europaea subsp. europaea</name>
    <dbReference type="NCBI Taxonomy" id="158383"/>
    <lineage>
        <taxon>Eukaryota</taxon>
        <taxon>Viridiplantae</taxon>
        <taxon>Streptophyta</taxon>
        <taxon>Embryophyta</taxon>
        <taxon>Tracheophyta</taxon>
        <taxon>Spermatophyta</taxon>
        <taxon>Magnoliopsida</taxon>
        <taxon>eudicotyledons</taxon>
        <taxon>Gunneridae</taxon>
        <taxon>Pentapetalae</taxon>
        <taxon>asterids</taxon>
        <taxon>lamiids</taxon>
        <taxon>Lamiales</taxon>
        <taxon>Oleaceae</taxon>
        <taxon>Oleeae</taxon>
        <taxon>Olea</taxon>
    </lineage>
</organism>
<proteinExistence type="predicted"/>
<protein>
    <submittedName>
        <fullName evidence="2">Kirola-like</fullName>
    </submittedName>
</protein>
<dbReference type="GO" id="GO:0006952">
    <property type="term" value="P:defense response"/>
    <property type="evidence" value="ECO:0007669"/>
    <property type="project" value="InterPro"/>
</dbReference>
<name>A0A8S0U6C0_OLEEU</name>
<dbReference type="Proteomes" id="UP000594638">
    <property type="component" value="Unassembled WGS sequence"/>
</dbReference>
<dbReference type="InterPro" id="IPR000916">
    <property type="entry name" value="Bet_v_I/MLP"/>
</dbReference>
<evidence type="ECO:0000313" key="3">
    <source>
        <dbReference type="Proteomes" id="UP000594638"/>
    </source>
</evidence>
<keyword evidence="3" id="KW-1185">Reference proteome</keyword>
<evidence type="ECO:0000313" key="2">
    <source>
        <dbReference type="EMBL" id="CAA3014384.1"/>
    </source>
</evidence>
<dbReference type="InterPro" id="IPR051761">
    <property type="entry name" value="MLP-like_ligand-binding"/>
</dbReference>
<evidence type="ECO:0000259" key="1">
    <source>
        <dbReference type="SMART" id="SM01037"/>
    </source>
</evidence>
<dbReference type="Gene3D" id="3.30.530.20">
    <property type="match status" value="1"/>
</dbReference>
<dbReference type="SMART" id="SM01037">
    <property type="entry name" value="Bet_v_1"/>
    <property type="match status" value="1"/>
</dbReference>
<dbReference type="CDD" id="cd07816">
    <property type="entry name" value="Bet_v1-like"/>
    <property type="match status" value="1"/>
</dbReference>
<dbReference type="InterPro" id="IPR023393">
    <property type="entry name" value="START-like_dom_sf"/>
</dbReference>
<comment type="caution">
    <text evidence="2">The sequence shown here is derived from an EMBL/GenBank/DDBJ whole genome shotgun (WGS) entry which is preliminary data.</text>
</comment>
<accession>A0A8S0U6C0</accession>
<dbReference type="OrthoDB" id="1858121at2759"/>